<proteinExistence type="inferred from homology"/>
<evidence type="ECO:0000313" key="5">
    <source>
        <dbReference type="Proteomes" id="UP001605036"/>
    </source>
</evidence>
<sequence>MGKLAEQPRNKGKSAGVELQAIQSDVASFAASLGLSAGGGVSGGFDDTDFRKKGSINKKPEKDKLGSVDSDKAGKEKKKKVGDSDAKGVSAGEAGGVVKKKPWNKENSVGNGKFKHSNDRNKGWNFSAPLDAKPGGWKSQQHDANARKRKASWENEGDEEGEAKRPLVERPFGESESVQKLRSEAQELLEKLSSDFEKNRSRNKDAEWLLKARRSGTSADKVAAMTVLLQENPKANVRALDSLLGMVTSKAGKRHAATGIDALRELFLYNLLPNRKLKHFSQQPLSTLPEGKDRASMLLDWIWEDCLKHRYERFVVALDEASRDSLPFMKEKALKSVYELLKSKPEQERRLLSTIVNKLGDPERKVASNASYLLSCLLTTHPNMKKVVVDEVDAFVFRPHVGLRARYYAAIFLNQIILSVKGDGPKLAKQLIDLYFALFKAVTTAEDDVKDGDRNGNAKKEKKGKRKDKWRQLDKGKSLATDFTTEVDSRLLIALLTGVNRAFPYISAEDLDTVTQENSVLFRLVHSSNFNVAVQALMLLHQLMVKNQAVSDRFYRALYSVLLSDALAKSTKAEMFLGLIFKALKSDVDPRRMSAFAKRLTQVAMQQSPEFACASLFLISETLKLKPNLWNSILNPEDHDDDIEHFEDQRDDSDDKDEIPKSQAVERAEKDIVPNSGVTDDSYPDTWPQKDYYNPKARDPLYSQAYRACWWELCVLARHVHPSVAAMARTLLSGANIVYNGDPLRDLALGVFLDRFVEKKPKGIKAKPEGTWHGGSSMALPTKMLQAEAKVAMPVGEDILKLAEEDVPPEDVIFHKFYSTKATRSKPIKKKKKKTRTEEDTLGAAFDEDDSDDEGIDDLLEQDETMVEADDNVAEESDTDDEGMVFLEKDDGLVPNLDSEVEEADSEEEDDALEAGLAISSSEEGEEDESEEEDMGTDREELTPIISKKQKTSRKSVKRSVSVFQQADDSDGKLIDTEEAVSTKRKQKSARKSGKKLSSDFQEPEDFDFDDYIAAVSTSQKARSKKQGQRRSVFQEAGSDSDDPGLLKLSSASGTNQFNEKKKGKSSNSLEAGASLGKNNHKKRRK</sequence>
<comment type="similarity">
    <text evidence="1">Belongs to the CBF/MAK21 family.</text>
</comment>
<feature type="compositionally biased region" description="Acidic residues" evidence="2">
    <location>
        <begin position="846"/>
        <end position="883"/>
    </location>
</feature>
<feature type="compositionally biased region" description="Acidic residues" evidence="2">
    <location>
        <begin position="641"/>
        <end position="657"/>
    </location>
</feature>
<feature type="compositionally biased region" description="Basic residues" evidence="2">
    <location>
        <begin position="460"/>
        <end position="469"/>
    </location>
</feature>
<protein>
    <recommendedName>
        <fullName evidence="3">CCAAT-binding factor domain-containing protein</fullName>
    </recommendedName>
</protein>
<feature type="region of interest" description="Disordered" evidence="2">
    <location>
        <begin position="448"/>
        <end position="469"/>
    </location>
</feature>
<feature type="region of interest" description="Disordered" evidence="2">
    <location>
        <begin position="641"/>
        <end position="688"/>
    </location>
</feature>
<dbReference type="Proteomes" id="UP001605036">
    <property type="component" value="Unassembled WGS sequence"/>
</dbReference>
<dbReference type="SUPFAM" id="SSF48371">
    <property type="entry name" value="ARM repeat"/>
    <property type="match status" value="1"/>
</dbReference>
<accession>A0ABD1ZP56</accession>
<reference evidence="4 5" key="1">
    <citation type="submission" date="2024-09" db="EMBL/GenBank/DDBJ databases">
        <title>Chromosome-scale assembly of Riccia fluitans.</title>
        <authorList>
            <person name="Paukszto L."/>
            <person name="Sawicki J."/>
            <person name="Karawczyk K."/>
            <person name="Piernik-Szablinska J."/>
            <person name="Szczecinska M."/>
            <person name="Mazdziarz M."/>
        </authorList>
    </citation>
    <scope>NUCLEOTIDE SEQUENCE [LARGE SCALE GENOMIC DNA]</scope>
    <source>
        <strain evidence="4">Rf_01</strain>
        <tissue evidence="4">Aerial parts of the thallus</tissue>
    </source>
</reference>
<feature type="compositionally biased region" description="Basic and acidic residues" evidence="2">
    <location>
        <begin position="658"/>
        <end position="672"/>
    </location>
</feature>
<comment type="caution">
    <text evidence="4">The sequence shown here is derived from an EMBL/GenBank/DDBJ whole genome shotgun (WGS) entry which is preliminary data.</text>
</comment>
<evidence type="ECO:0000259" key="3">
    <source>
        <dbReference type="Pfam" id="PF03914"/>
    </source>
</evidence>
<dbReference type="InterPro" id="IPR005612">
    <property type="entry name" value="CCAAT-binding_factor"/>
</dbReference>
<evidence type="ECO:0000256" key="2">
    <source>
        <dbReference type="SAM" id="MobiDB-lite"/>
    </source>
</evidence>
<gene>
    <name evidence="4" type="ORF">R1flu_020950</name>
</gene>
<feature type="compositionally biased region" description="Basic residues" evidence="2">
    <location>
        <begin position="948"/>
        <end position="958"/>
    </location>
</feature>
<evidence type="ECO:0000256" key="1">
    <source>
        <dbReference type="ARBA" id="ARBA00007797"/>
    </source>
</evidence>
<feature type="region of interest" description="Disordered" evidence="2">
    <location>
        <begin position="1017"/>
        <end position="1086"/>
    </location>
</feature>
<feature type="domain" description="CCAAT-binding factor" evidence="3">
    <location>
        <begin position="533"/>
        <end position="728"/>
    </location>
</feature>
<organism evidence="4 5">
    <name type="scientific">Riccia fluitans</name>
    <dbReference type="NCBI Taxonomy" id="41844"/>
    <lineage>
        <taxon>Eukaryota</taxon>
        <taxon>Viridiplantae</taxon>
        <taxon>Streptophyta</taxon>
        <taxon>Embryophyta</taxon>
        <taxon>Marchantiophyta</taxon>
        <taxon>Marchantiopsida</taxon>
        <taxon>Marchantiidae</taxon>
        <taxon>Marchantiales</taxon>
        <taxon>Ricciaceae</taxon>
        <taxon>Riccia</taxon>
    </lineage>
</organism>
<name>A0ABD1ZP56_9MARC</name>
<feature type="compositionally biased region" description="Acidic residues" evidence="2">
    <location>
        <begin position="923"/>
        <end position="935"/>
    </location>
</feature>
<dbReference type="InterPro" id="IPR040155">
    <property type="entry name" value="CEBPZ/Mak21-like"/>
</dbReference>
<dbReference type="Pfam" id="PF03914">
    <property type="entry name" value="CBF"/>
    <property type="match status" value="1"/>
</dbReference>
<dbReference type="PANTHER" id="PTHR12048:SF0">
    <property type="entry name" value="CCAAT_ENHANCER-BINDING PROTEIN ZETA"/>
    <property type="match status" value="1"/>
</dbReference>
<keyword evidence="5" id="KW-1185">Reference proteome</keyword>
<dbReference type="InterPro" id="IPR016024">
    <property type="entry name" value="ARM-type_fold"/>
</dbReference>
<dbReference type="AlphaFoldDB" id="A0ABD1ZP56"/>
<feature type="region of interest" description="Disordered" evidence="2">
    <location>
        <begin position="828"/>
        <end position="1004"/>
    </location>
</feature>
<dbReference type="EMBL" id="JBHFFA010000001">
    <property type="protein sequence ID" value="KAL2652822.1"/>
    <property type="molecule type" value="Genomic_DNA"/>
</dbReference>
<dbReference type="PANTHER" id="PTHR12048">
    <property type="entry name" value="CCAAT-BINDING FACTOR-RELATED"/>
    <property type="match status" value="1"/>
</dbReference>
<dbReference type="GO" id="GO:0005634">
    <property type="term" value="C:nucleus"/>
    <property type="evidence" value="ECO:0007669"/>
    <property type="project" value="UniProtKB-ARBA"/>
</dbReference>
<feature type="compositionally biased region" description="Acidic residues" evidence="2">
    <location>
        <begin position="899"/>
        <end position="913"/>
    </location>
</feature>
<evidence type="ECO:0000313" key="4">
    <source>
        <dbReference type="EMBL" id="KAL2652822.1"/>
    </source>
</evidence>
<feature type="compositionally biased region" description="Basic and acidic residues" evidence="2">
    <location>
        <begin position="162"/>
        <end position="178"/>
    </location>
</feature>
<feature type="region of interest" description="Disordered" evidence="2">
    <location>
        <begin position="40"/>
        <end position="178"/>
    </location>
</feature>
<feature type="compositionally biased region" description="Basic and acidic residues" evidence="2">
    <location>
        <begin position="48"/>
        <end position="74"/>
    </location>
</feature>
<feature type="compositionally biased region" description="Basic residues" evidence="2">
    <location>
        <begin position="983"/>
        <end position="995"/>
    </location>
</feature>